<evidence type="ECO:0000256" key="1">
    <source>
        <dbReference type="SAM" id="MobiDB-lite"/>
    </source>
</evidence>
<protein>
    <recommendedName>
        <fullName evidence="2">F-box associated beta-propeller type 3 domain-containing protein</fullName>
    </recommendedName>
</protein>
<gene>
    <name evidence="3" type="ORF">MKW98_004111</name>
</gene>
<feature type="region of interest" description="Disordered" evidence="1">
    <location>
        <begin position="1"/>
        <end position="20"/>
    </location>
</feature>
<feature type="domain" description="F-box associated beta-propeller type 3" evidence="2">
    <location>
        <begin position="76"/>
        <end position="224"/>
    </location>
</feature>
<organism evidence="3 4">
    <name type="scientific">Papaver atlanticum</name>
    <dbReference type="NCBI Taxonomy" id="357466"/>
    <lineage>
        <taxon>Eukaryota</taxon>
        <taxon>Viridiplantae</taxon>
        <taxon>Streptophyta</taxon>
        <taxon>Embryophyta</taxon>
        <taxon>Tracheophyta</taxon>
        <taxon>Spermatophyta</taxon>
        <taxon>Magnoliopsida</taxon>
        <taxon>Ranunculales</taxon>
        <taxon>Papaveraceae</taxon>
        <taxon>Papaveroideae</taxon>
        <taxon>Papaver</taxon>
    </lineage>
</organism>
<dbReference type="Proteomes" id="UP001202328">
    <property type="component" value="Unassembled WGS sequence"/>
</dbReference>
<dbReference type="InterPro" id="IPR013187">
    <property type="entry name" value="F-box-assoc_dom_typ3"/>
</dbReference>
<accession>A0AAD4T0Y9</accession>
<dbReference type="AlphaFoldDB" id="A0AAD4T0Y9"/>
<evidence type="ECO:0000313" key="3">
    <source>
        <dbReference type="EMBL" id="KAI3929957.1"/>
    </source>
</evidence>
<proteinExistence type="predicted"/>
<evidence type="ECO:0000259" key="2">
    <source>
        <dbReference type="Pfam" id="PF08268"/>
    </source>
</evidence>
<feature type="non-terminal residue" evidence="3">
    <location>
        <position position="247"/>
    </location>
</feature>
<reference evidence="3" key="1">
    <citation type="submission" date="2022-04" db="EMBL/GenBank/DDBJ databases">
        <title>A functionally conserved STORR gene fusion in Papaver species that diverged 16.8 million years ago.</title>
        <authorList>
            <person name="Catania T."/>
        </authorList>
    </citation>
    <scope>NUCLEOTIDE SEQUENCE</scope>
    <source>
        <strain evidence="3">S-188037</strain>
    </source>
</reference>
<name>A0AAD4T0Y9_9MAGN</name>
<dbReference type="Pfam" id="PF08268">
    <property type="entry name" value="FBA_3"/>
    <property type="match status" value="1"/>
</dbReference>
<evidence type="ECO:0000313" key="4">
    <source>
        <dbReference type="Proteomes" id="UP001202328"/>
    </source>
</evidence>
<comment type="caution">
    <text evidence="3">The sequence shown here is derived from an EMBL/GenBank/DDBJ whole genome shotgun (WGS) entry which is preliminary data.</text>
</comment>
<dbReference type="EMBL" id="JAJJMB010007553">
    <property type="protein sequence ID" value="KAI3929957.1"/>
    <property type="molecule type" value="Genomic_DNA"/>
</dbReference>
<sequence length="247" mass="27337">NGKKSNGADNDDDKEIVPNTTTGASNAVMFDEDMVISGINYQDHQVYFKTTAGLSSEGSGIVASNVPTIRNLSGDNVVAFDVGSEKFRKIQISESGFGNSPSDPVPFLDRCHLLEVNGCVAILRRNTADTANLWVYEDSDKESTYKATSMDSTDKNWTKHTITLPVRWVEECDFYFHSASGANQIIMETHLMNSDGRSKAVSIYSYDLEKKLFKKIQIRGIPLSVPVCFDTRMCISFCENLLSLSEA</sequence>
<keyword evidence="4" id="KW-1185">Reference proteome</keyword>